<sequence>MAGNDWLNGYLEAILDAGNNTRKRNDGRQKIAKFEEQVKAEKLFSPTKYFVEEVVNSFDESELHRTWVKVIATRNTRERSNRLENICWRIWHLARKKKQIAWDDAQRLVKRRLEREQGRNDAEDDLSELSEGEKEKGDMSSAEPSVKDILRTKSDMPVWSDDVNKSRHLYIVLISVHGLVRGENMELGRDSDTGGQVKYVVELARALANTKGVYRVDLLTRQITSPEVDTSYGEPNEMLICPPDGSGSCGAYIVRLPCGPRDKYIPKESLWPHIPEFVDGALGHIVNMARALGEEVNGGKPTWPYVIHGHYADAGDVAAHLSGALNVPMVLTGHSLGRNKFEQLLKQGRLTKEDINATYKIMRRIEGEELGLDSAEMVVTSTRQEIEEQWGLYDGFDLKLERKLRVRRRRGVSCLGRYMPRMVVIPPGMDFSYVTAHDSEGDGDLKSLIGSDRGQSKRHLPPIWSEVMRFFTNPHKPTILALSRPDPKKNVTTLLKAFGECRALRELANLTLILGNRDDIEEMSNSSSIVLTTVLKLIDKYDLYGQVAYPKHHKQSDVPDIYRLAAKTKGVFINPALVEPFGLTIIEAAAYGLPVVATKNGGPVDILKVIATRNTRERSNRLENICWRIWHLARKKKQIAWDDAQRLVKRRLEREQGRNDAEDDLSELSEGEKEKGDMSSAEPSVKDILRTKSDMPVWSDDVNKSRHLYIVLISVHGLVRGENMELGRDSDTGGQVKYVVELARALANTKGVYRVDLLTRQITSPEVDTSYGEPNEMLICPPDGSGSCGAYIVRLPCGPRDKYIPKESLWPHIPEFVDGALGHIVNMARALGEEVNGGKPTWPYVIHGHYADAGDVAAHLSGALNVPMVLTGHSLGRNKFEQLLKQGRLTKEDINATYKIMRRIEGEELGLDSAEMVVTSTRQEIEEQWGLYDGFDLKLERKLRVRRRRGVSCLGRYMPRMVVIPPGMDFSYVTAHDSEGDGDLKSLIGSDRGQSKRHLPPIWSEVMRFFTNPHKPTILALSRPDPKKNVTTLLKAFGECRALRELANLTLILGNRDDIEEMSNSSSIVLTTVLKLIDKYDLYGQVAYPKHHKQSDVPDIYRLAAKTKGVFINPALVEPFGLTIIEAAAYGLPVVATKNGGPVDILKALNNGLLVDPHDQKAIEEALLKLVGDKNLWLECRKNGLKNIHRFSWPEHCRNYLSHVEHSRNRHPTTRLQITPIPEEPLSDSLKDVEDLSLRFSVEGDFKHNGELDTATRQRELIEAITRMSSSTSNVGATYGPGRRQSLFVIAIDCYDQNGDGTQVFQEILVNVKKAAGLGYGQGRVGIVLLTGSSLQDIVKAFKGCQVNIEDFDAFVCKSGSEMYYPWRDLAADADYETHIEYRWPGENVRSMVPRLARLEVGADDDIVEYAGSSSSRCYSFSVKPGAKTRRVDSLRQRLRMRGFRCNLVYTRVASRLNVVPLVASRVQALRYLSVRWAIDLSKVVVFVGEKGDTDIEDLLAGLHKTLVLRGSVEYGGEKLIHGEDSFKREDVVPQDNPNIALVESYQAHDISAALEALGIKGF</sequence>
<feature type="domain" description="Sucrose phosphatase-like" evidence="10">
    <location>
        <begin position="1323"/>
        <end position="1495"/>
    </location>
</feature>
<evidence type="ECO:0000256" key="3">
    <source>
        <dbReference type="ARBA" id="ARBA00011774"/>
    </source>
</evidence>
<comment type="caution">
    <text evidence="12">The sequence shown here is derived from an EMBL/GenBank/DDBJ whole genome shotgun (WGS) entry which is preliminary data.</text>
</comment>
<organism evidence="12 13">
    <name type="scientific">Malus baccata</name>
    <name type="common">Siberian crab apple</name>
    <name type="synonym">Pyrus baccata</name>
    <dbReference type="NCBI Taxonomy" id="106549"/>
    <lineage>
        <taxon>Eukaryota</taxon>
        <taxon>Viridiplantae</taxon>
        <taxon>Streptophyta</taxon>
        <taxon>Embryophyta</taxon>
        <taxon>Tracheophyta</taxon>
        <taxon>Spermatophyta</taxon>
        <taxon>Magnoliopsida</taxon>
        <taxon>eudicotyledons</taxon>
        <taxon>Gunneridae</taxon>
        <taxon>Pentapetalae</taxon>
        <taxon>rosids</taxon>
        <taxon>fabids</taxon>
        <taxon>Rosales</taxon>
        <taxon>Rosaceae</taxon>
        <taxon>Amygdaloideae</taxon>
        <taxon>Maleae</taxon>
        <taxon>Malus</taxon>
    </lineage>
</organism>
<dbReference type="InterPro" id="IPR028098">
    <property type="entry name" value="Glyco_trans_4-like_N"/>
</dbReference>
<comment type="pathway">
    <text evidence="1">Glycan biosynthesis; sucrose biosynthesis; sucrose from D-fructose 6-phosphate and UDP-alpha-D-glucose: step 1/2.</text>
</comment>
<evidence type="ECO:0000313" key="13">
    <source>
        <dbReference type="Proteomes" id="UP000315295"/>
    </source>
</evidence>
<feature type="domain" description="Glycosyltransferase subfamily 4-like N-terminal" evidence="11">
    <location>
        <begin position="733"/>
        <end position="926"/>
    </location>
</feature>
<dbReference type="PANTHER" id="PTHR46039:SF1">
    <property type="entry name" value="SUCROSE-PHOSPHATE SYNTHASE 4"/>
    <property type="match status" value="1"/>
</dbReference>
<evidence type="ECO:0000259" key="10">
    <source>
        <dbReference type="Pfam" id="PF05116"/>
    </source>
</evidence>
<protein>
    <recommendedName>
        <fullName evidence="4">sucrose-phosphate synthase</fullName>
        <ecNumber evidence="4">2.4.1.14</ecNumber>
    </recommendedName>
</protein>
<evidence type="ECO:0000256" key="8">
    <source>
        <dbReference type="SAM" id="MobiDB-lite"/>
    </source>
</evidence>
<dbReference type="InterPro" id="IPR006380">
    <property type="entry name" value="SPP-like_dom"/>
</dbReference>
<dbReference type="PANTHER" id="PTHR46039">
    <property type="entry name" value="SUCROSE-PHOSPHATE SYNTHASE 3-RELATED"/>
    <property type="match status" value="1"/>
</dbReference>
<feature type="region of interest" description="Disordered" evidence="8">
    <location>
        <begin position="656"/>
        <end position="686"/>
    </location>
</feature>
<dbReference type="NCBIfam" id="TIGR02468">
    <property type="entry name" value="sucrsPsyn_pln"/>
    <property type="match status" value="1"/>
</dbReference>
<dbReference type="InterPro" id="IPR044161">
    <property type="entry name" value="SPS"/>
</dbReference>
<evidence type="ECO:0000313" key="12">
    <source>
        <dbReference type="EMBL" id="TQD89742.1"/>
    </source>
</evidence>
<dbReference type="Proteomes" id="UP000315295">
    <property type="component" value="Unassembled WGS sequence"/>
</dbReference>
<dbReference type="Pfam" id="PF00534">
    <property type="entry name" value="Glycos_transf_1"/>
    <property type="match status" value="2"/>
</dbReference>
<feature type="domain" description="Glycosyltransferase subfamily 4-like N-terminal" evidence="11">
    <location>
        <begin position="194"/>
        <end position="387"/>
    </location>
</feature>
<comment type="similarity">
    <text evidence="2">Belongs to the glycosyltransferase 1 family.</text>
</comment>
<evidence type="ECO:0000256" key="2">
    <source>
        <dbReference type="ARBA" id="ARBA00006530"/>
    </source>
</evidence>
<dbReference type="InterPro" id="IPR001296">
    <property type="entry name" value="Glyco_trans_1"/>
</dbReference>
<evidence type="ECO:0000256" key="1">
    <source>
        <dbReference type="ARBA" id="ARBA00005027"/>
    </source>
</evidence>
<dbReference type="CDD" id="cd16419">
    <property type="entry name" value="HAD_SPS"/>
    <property type="match status" value="1"/>
</dbReference>
<feature type="region of interest" description="Disordered" evidence="8">
    <location>
        <begin position="117"/>
        <end position="147"/>
    </location>
</feature>
<feature type="domain" description="Glycosyl transferase family 1" evidence="9">
    <location>
        <begin position="1012"/>
        <end position="1185"/>
    </location>
</feature>
<dbReference type="Pfam" id="PF13579">
    <property type="entry name" value="Glyco_trans_4_4"/>
    <property type="match status" value="2"/>
</dbReference>
<evidence type="ECO:0000259" key="11">
    <source>
        <dbReference type="Pfam" id="PF13579"/>
    </source>
</evidence>
<gene>
    <name evidence="12" type="ORF">C1H46_024736</name>
</gene>
<dbReference type="CDD" id="cd03800">
    <property type="entry name" value="GT4_sucrose_synthase"/>
    <property type="match status" value="1"/>
</dbReference>
<dbReference type="InterPro" id="IPR035659">
    <property type="entry name" value="SPS_C"/>
</dbReference>
<dbReference type="EMBL" id="VIEB01000471">
    <property type="protein sequence ID" value="TQD89742.1"/>
    <property type="molecule type" value="Genomic_DNA"/>
</dbReference>
<evidence type="ECO:0000256" key="4">
    <source>
        <dbReference type="ARBA" id="ARBA00012536"/>
    </source>
</evidence>
<accession>A0A540LTZ3</accession>
<dbReference type="EC" id="2.4.1.14" evidence="4"/>
<dbReference type="InterPro" id="IPR012819">
    <property type="entry name" value="SPS_pln"/>
</dbReference>
<evidence type="ECO:0000256" key="7">
    <source>
        <dbReference type="ARBA" id="ARBA00047471"/>
    </source>
</evidence>
<comment type="subunit">
    <text evidence="3">Homodimer or homotetramer.</text>
</comment>
<reference evidence="12 13" key="1">
    <citation type="journal article" date="2019" name="G3 (Bethesda)">
        <title>Sequencing of a Wild Apple (Malus baccata) Genome Unravels the Differences Between Cultivated and Wild Apple Species Regarding Disease Resistance and Cold Tolerance.</title>
        <authorList>
            <person name="Chen X."/>
        </authorList>
    </citation>
    <scope>NUCLEOTIDE SEQUENCE [LARGE SCALE GENOMIC DNA]</scope>
    <source>
        <strain evidence="13">cv. Shandingzi</strain>
        <tissue evidence="12">Leaves</tissue>
    </source>
</reference>
<dbReference type="GO" id="GO:0046524">
    <property type="term" value="F:sucrose-phosphate synthase activity"/>
    <property type="evidence" value="ECO:0007669"/>
    <property type="project" value="UniProtKB-EC"/>
</dbReference>
<comment type="catalytic activity">
    <reaction evidence="7">
        <text>beta-D-fructose 6-phosphate + UDP-alpha-D-glucose = sucrose 6(F)-phosphate + UDP + H(+)</text>
        <dbReference type="Rhea" id="RHEA:22172"/>
        <dbReference type="ChEBI" id="CHEBI:15378"/>
        <dbReference type="ChEBI" id="CHEBI:57634"/>
        <dbReference type="ChEBI" id="CHEBI:57723"/>
        <dbReference type="ChEBI" id="CHEBI:58223"/>
        <dbReference type="ChEBI" id="CHEBI:58885"/>
        <dbReference type="EC" id="2.4.1.14"/>
    </reaction>
</comment>
<name>A0A540LTZ3_MALBA</name>
<keyword evidence="13" id="KW-1185">Reference proteome</keyword>
<evidence type="ECO:0000259" key="9">
    <source>
        <dbReference type="Pfam" id="PF00534"/>
    </source>
</evidence>
<keyword evidence="5" id="KW-0328">Glycosyltransferase</keyword>
<dbReference type="GO" id="GO:0005986">
    <property type="term" value="P:sucrose biosynthetic process"/>
    <property type="evidence" value="ECO:0007669"/>
    <property type="project" value="UniProtKB-UniPathway"/>
</dbReference>
<keyword evidence="6" id="KW-0808">Transferase</keyword>
<dbReference type="UniPathway" id="UPA00371">
    <property type="reaction ID" value="UER00545"/>
</dbReference>
<feature type="domain" description="Glycosyl transferase family 1" evidence="9">
    <location>
        <begin position="473"/>
        <end position="608"/>
    </location>
</feature>
<dbReference type="STRING" id="106549.A0A540LTZ3"/>
<evidence type="ECO:0000256" key="5">
    <source>
        <dbReference type="ARBA" id="ARBA00022676"/>
    </source>
</evidence>
<dbReference type="Pfam" id="PF05116">
    <property type="entry name" value="S6PP"/>
    <property type="match status" value="1"/>
</dbReference>
<evidence type="ECO:0000256" key="6">
    <source>
        <dbReference type="ARBA" id="ARBA00022679"/>
    </source>
</evidence>
<dbReference type="SUPFAM" id="SSF53756">
    <property type="entry name" value="UDP-Glycosyltransferase/glycogen phosphorylase"/>
    <property type="match status" value="2"/>
</dbReference>
<dbReference type="Gene3D" id="3.40.50.2000">
    <property type="entry name" value="Glycogen Phosphorylase B"/>
    <property type="match status" value="4"/>
</dbReference>
<proteinExistence type="inferred from homology"/>